<evidence type="ECO:0000313" key="2">
    <source>
        <dbReference type="Proteomes" id="UP000657918"/>
    </source>
</evidence>
<dbReference type="EMBL" id="JADGMS010000019">
    <property type="protein sequence ID" value="KAF9661008.1"/>
    <property type="molecule type" value="Genomic_DNA"/>
</dbReference>
<reference evidence="1 2" key="1">
    <citation type="submission" date="2020-10" db="EMBL/GenBank/DDBJ databases">
        <title>Plant Genome Project.</title>
        <authorList>
            <person name="Zhang R.-G."/>
        </authorList>
    </citation>
    <scope>NUCLEOTIDE SEQUENCE [LARGE SCALE GENOMIC DNA]</scope>
    <source>
        <strain evidence="1">FAFU-HL-1</strain>
        <tissue evidence="1">Leaf</tissue>
    </source>
</reference>
<accession>A0A835J1I8</accession>
<gene>
    <name evidence="1" type="ORF">SADUNF_Sadunf19G0023100</name>
</gene>
<comment type="caution">
    <text evidence="1">The sequence shown here is derived from an EMBL/GenBank/DDBJ whole genome shotgun (WGS) entry which is preliminary data.</text>
</comment>
<sequence>MAQGHAPSYKEHADWTANFPVGEIELLEKGRFPYEPRGDPSQPTNDQLYSPSVNNDVIMNDAQNIVGVRIEPVVQVLEQSNVERDYLSVDAGRTLVGVQGMEQGGEEGRVCSHLDMENTGEGSAQHVDRTVPPMIDENYNRREATERLVQHSVDASSFVVSGNHNAISTTPQEQNNEVDNVAGDAGTVPAVETMAHAPGRSVEEYMRSLEAYLLENDINNGTGGVVQPGTIILSGCLLEDHVMMVATLATRSPSTDVECFSVTGDDPTVVEIITVNYFGSRPDC</sequence>
<dbReference type="AlphaFoldDB" id="A0A835J1I8"/>
<evidence type="ECO:0000313" key="1">
    <source>
        <dbReference type="EMBL" id="KAF9661008.1"/>
    </source>
</evidence>
<protein>
    <submittedName>
        <fullName evidence="1">Uncharacterized protein</fullName>
    </submittedName>
</protein>
<keyword evidence="2" id="KW-1185">Reference proteome</keyword>
<dbReference type="Proteomes" id="UP000657918">
    <property type="component" value="Unassembled WGS sequence"/>
</dbReference>
<dbReference type="OrthoDB" id="736010at2759"/>
<name>A0A835J1I8_9ROSI</name>
<organism evidence="1 2">
    <name type="scientific">Salix dunnii</name>
    <dbReference type="NCBI Taxonomy" id="1413687"/>
    <lineage>
        <taxon>Eukaryota</taxon>
        <taxon>Viridiplantae</taxon>
        <taxon>Streptophyta</taxon>
        <taxon>Embryophyta</taxon>
        <taxon>Tracheophyta</taxon>
        <taxon>Spermatophyta</taxon>
        <taxon>Magnoliopsida</taxon>
        <taxon>eudicotyledons</taxon>
        <taxon>Gunneridae</taxon>
        <taxon>Pentapetalae</taxon>
        <taxon>rosids</taxon>
        <taxon>fabids</taxon>
        <taxon>Malpighiales</taxon>
        <taxon>Salicaceae</taxon>
        <taxon>Saliceae</taxon>
        <taxon>Salix</taxon>
    </lineage>
</organism>
<proteinExistence type="predicted"/>